<accession>A0A644YUP3</accession>
<proteinExistence type="predicted"/>
<reference evidence="1" key="1">
    <citation type="submission" date="2019-08" db="EMBL/GenBank/DDBJ databases">
        <authorList>
            <person name="Kucharzyk K."/>
            <person name="Murdoch R.W."/>
            <person name="Higgins S."/>
            <person name="Loffler F."/>
        </authorList>
    </citation>
    <scope>NUCLEOTIDE SEQUENCE</scope>
</reference>
<name>A0A644YUP3_9ZZZZ</name>
<gene>
    <name evidence="1" type="ORF">SDC9_78882</name>
</gene>
<sequence>MDEPDETLPPAREAELIALVALVLTRGRHREAAAVVSNGEERFEVAVAPGDRWVVHSSTIEWVGNGASIQAYDTQESLGARRRAEEYPPGWYHPALGLLWPHLLPLWGRAGDAYRPVRIIDGLHGPSGIVCEHVDAPMVGGESLGPWAHVLLTPDRQLTLLEWEGRTWTLLDIHT</sequence>
<organism evidence="1">
    <name type="scientific">bioreactor metagenome</name>
    <dbReference type="NCBI Taxonomy" id="1076179"/>
    <lineage>
        <taxon>unclassified sequences</taxon>
        <taxon>metagenomes</taxon>
        <taxon>ecological metagenomes</taxon>
    </lineage>
</organism>
<dbReference type="AlphaFoldDB" id="A0A644YUP3"/>
<evidence type="ECO:0000313" key="1">
    <source>
        <dbReference type="EMBL" id="MPM32320.1"/>
    </source>
</evidence>
<comment type="caution">
    <text evidence="1">The sequence shown here is derived from an EMBL/GenBank/DDBJ whole genome shotgun (WGS) entry which is preliminary data.</text>
</comment>
<dbReference type="EMBL" id="VSSQ01006327">
    <property type="protein sequence ID" value="MPM32320.1"/>
    <property type="molecule type" value="Genomic_DNA"/>
</dbReference>
<protein>
    <submittedName>
        <fullName evidence="1">Uncharacterized protein</fullName>
    </submittedName>
</protein>